<dbReference type="Pfam" id="PF02518">
    <property type="entry name" value="HATPase_c"/>
    <property type="match status" value="1"/>
</dbReference>
<dbReference type="InterPro" id="IPR050736">
    <property type="entry name" value="Sensor_HK_Regulatory"/>
</dbReference>
<dbReference type="SMART" id="SM00387">
    <property type="entry name" value="HATPase_c"/>
    <property type="match status" value="1"/>
</dbReference>
<dbReference type="CDD" id="cd00075">
    <property type="entry name" value="HATPase"/>
    <property type="match status" value="1"/>
</dbReference>
<keyword evidence="3" id="KW-0597">Phosphoprotein</keyword>
<evidence type="ECO:0000259" key="7">
    <source>
        <dbReference type="PROSITE" id="PS50109"/>
    </source>
</evidence>
<organism evidence="8 9">
    <name type="scientific">Natrinema versiforme JCM 10478</name>
    <dbReference type="NCBI Taxonomy" id="1227496"/>
    <lineage>
        <taxon>Archaea</taxon>
        <taxon>Methanobacteriati</taxon>
        <taxon>Methanobacteriota</taxon>
        <taxon>Stenosarchaea group</taxon>
        <taxon>Halobacteria</taxon>
        <taxon>Halobacteriales</taxon>
        <taxon>Natrialbaceae</taxon>
        <taxon>Natrinema</taxon>
    </lineage>
</organism>
<dbReference type="PANTHER" id="PTHR43711">
    <property type="entry name" value="TWO-COMPONENT HISTIDINE KINASE"/>
    <property type="match status" value="1"/>
</dbReference>
<proteinExistence type="predicted"/>
<dbReference type="InterPro" id="IPR004358">
    <property type="entry name" value="Sig_transdc_His_kin-like_C"/>
</dbReference>
<comment type="catalytic activity">
    <reaction evidence="1">
        <text>ATP + protein L-histidine = ADP + protein N-phospho-L-histidine.</text>
        <dbReference type="EC" id="2.7.13.3"/>
    </reaction>
</comment>
<dbReference type="PROSITE" id="PS50109">
    <property type="entry name" value="HIS_KIN"/>
    <property type="match status" value="1"/>
</dbReference>
<evidence type="ECO:0000313" key="9">
    <source>
        <dbReference type="Proteomes" id="UP000011632"/>
    </source>
</evidence>
<dbReference type="EC" id="2.7.13.3" evidence="2"/>
<comment type="caution">
    <text evidence="8">The sequence shown here is derived from an EMBL/GenBank/DDBJ whole genome shotgun (WGS) entry which is preliminary data.</text>
</comment>
<dbReference type="InterPro" id="IPR003661">
    <property type="entry name" value="HisK_dim/P_dom"/>
</dbReference>
<dbReference type="PANTHER" id="PTHR43711:SF1">
    <property type="entry name" value="HISTIDINE KINASE 1"/>
    <property type="match status" value="1"/>
</dbReference>
<accession>L9XN16</accession>
<evidence type="ECO:0000313" key="8">
    <source>
        <dbReference type="EMBL" id="ELY63130.1"/>
    </source>
</evidence>
<keyword evidence="5" id="KW-0418">Kinase</keyword>
<dbReference type="AlphaFoldDB" id="L9XN16"/>
<evidence type="ECO:0000256" key="2">
    <source>
        <dbReference type="ARBA" id="ARBA00012438"/>
    </source>
</evidence>
<dbReference type="SUPFAM" id="SSF55874">
    <property type="entry name" value="ATPase domain of HSP90 chaperone/DNA topoisomerase II/histidine kinase"/>
    <property type="match status" value="1"/>
</dbReference>
<sequence>MIVVTDHRDDARAVGSDTVAIDAVPEPVAGYETADGIPRIAATNDAFDATFDAVSSGTSIREWLLRCRAVDEATVADACSRLADGDAIDVEIGIHLATGTDAHRRPVRLRSVDGSSAGDTAAGADGGETVDGYVFVTELVPASADTVELDRVASVITHDLRNPLDVAKAHLRAAEETGDADHFEQVAAAHDRMERIIRDALALARGEHALEVTDGVAIDAVASDAWATVDTGAASLSVAEDLPRVDADPDRLQRLLENLFRNSVEHGSTSTDSHPRQGVTDPVRVRVERAGGGFAVADDGSGIPADERERVFEPGYSSTEAGDGTGLGLTIVERIARAHDWTVSVSEGSRGGAKFEFRPIHER</sequence>
<evidence type="ECO:0000256" key="1">
    <source>
        <dbReference type="ARBA" id="ARBA00000085"/>
    </source>
</evidence>
<dbReference type="GO" id="GO:0000155">
    <property type="term" value="F:phosphorelay sensor kinase activity"/>
    <property type="evidence" value="ECO:0007669"/>
    <property type="project" value="InterPro"/>
</dbReference>
<keyword evidence="9" id="KW-1185">Reference proteome</keyword>
<dbReference type="SUPFAM" id="SSF47384">
    <property type="entry name" value="Homodimeric domain of signal transducing histidine kinase"/>
    <property type="match status" value="1"/>
</dbReference>
<dbReference type="EMBL" id="AOID01000063">
    <property type="protein sequence ID" value="ELY63130.1"/>
    <property type="molecule type" value="Genomic_DNA"/>
</dbReference>
<dbReference type="CDD" id="cd00082">
    <property type="entry name" value="HisKA"/>
    <property type="match status" value="1"/>
</dbReference>
<feature type="domain" description="Histidine kinase" evidence="7">
    <location>
        <begin position="155"/>
        <end position="363"/>
    </location>
</feature>
<evidence type="ECO:0000256" key="4">
    <source>
        <dbReference type="ARBA" id="ARBA00022679"/>
    </source>
</evidence>
<evidence type="ECO:0000256" key="6">
    <source>
        <dbReference type="ARBA" id="ARBA00023012"/>
    </source>
</evidence>
<dbReference type="Gene3D" id="1.10.287.130">
    <property type="match status" value="1"/>
</dbReference>
<dbReference type="STRING" id="1227496.C489_19981"/>
<evidence type="ECO:0000256" key="3">
    <source>
        <dbReference type="ARBA" id="ARBA00022553"/>
    </source>
</evidence>
<dbReference type="SMART" id="SM00388">
    <property type="entry name" value="HisKA"/>
    <property type="match status" value="1"/>
</dbReference>
<reference evidence="8 9" key="1">
    <citation type="journal article" date="2014" name="PLoS Genet.">
        <title>Phylogenetically driven sequencing of extremely halophilic archaea reveals strategies for static and dynamic osmo-response.</title>
        <authorList>
            <person name="Becker E.A."/>
            <person name="Seitzer P.M."/>
            <person name="Tritt A."/>
            <person name="Larsen D."/>
            <person name="Krusor M."/>
            <person name="Yao A.I."/>
            <person name="Wu D."/>
            <person name="Madern D."/>
            <person name="Eisen J.A."/>
            <person name="Darling A.E."/>
            <person name="Facciotti M.T."/>
        </authorList>
    </citation>
    <scope>NUCLEOTIDE SEQUENCE [LARGE SCALE GENOMIC DNA]</scope>
    <source>
        <strain evidence="8 9">JCM 10478</strain>
    </source>
</reference>
<protein>
    <recommendedName>
        <fullName evidence="2">histidine kinase</fullName>
        <ecNumber evidence="2">2.7.13.3</ecNumber>
    </recommendedName>
</protein>
<dbReference type="InterPro" id="IPR036097">
    <property type="entry name" value="HisK_dim/P_sf"/>
</dbReference>
<keyword evidence="6" id="KW-0902">Two-component regulatory system</keyword>
<dbReference type="Gene3D" id="3.30.565.10">
    <property type="entry name" value="Histidine kinase-like ATPase, C-terminal domain"/>
    <property type="match status" value="1"/>
</dbReference>
<dbReference type="PATRIC" id="fig|1227496.3.peg.4003"/>
<dbReference type="InterPro" id="IPR036890">
    <property type="entry name" value="HATPase_C_sf"/>
</dbReference>
<dbReference type="Pfam" id="PF00512">
    <property type="entry name" value="HisKA"/>
    <property type="match status" value="1"/>
</dbReference>
<evidence type="ECO:0000256" key="5">
    <source>
        <dbReference type="ARBA" id="ARBA00022777"/>
    </source>
</evidence>
<dbReference type="InterPro" id="IPR003594">
    <property type="entry name" value="HATPase_dom"/>
</dbReference>
<dbReference type="RefSeq" id="WP_006433099.1">
    <property type="nucleotide sequence ID" value="NZ_AOID01000063.1"/>
</dbReference>
<dbReference type="InterPro" id="IPR005467">
    <property type="entry name" value="His_kinase_dom"/>
</dbReference>
<keyword evidence="4" id="KW-0808">Transferase</keyword>
<dbReference type="Proteomes" id="UP000011632">
    <property type="component" value="Unassembled WGS sequence"/>
</dbReference>
<name>L9XN16_9EURY</name>
<gene>
    <name evidence="8" type="ORF">C489_19981</name>
</gene>
<dbReference type="PRINTS" id="PR00344">
    <property type="entry name" value="BCTRLSENSOR"/>
</dbReference>